<dbReference type="PROSITE" id="PS00198">
    <property type="entry name" value="4FE4S_FER_1"/>
    <property type="match status" value="1"/>
</dbReference>
<evidence type="ECO:0000313" key="7">
    <source>
        <dbReference type="Proteomes" id="UP000596092"/>
    </source>
</evidence>
<dbReference type="EMBL" id="CP054140">
    <property type="protein sequence ID" value="QQG66896.1"/>
    <property type="molecule type" value="Genomic_DNA"/>
</dbReference>
<dbReference type="PANTHER" id="PTHR43177">
    <property type="entry name" value="PROTEIN NRFC"/>
    <property type="match status" value="1"/>
</dbReference>
<dbReference type="PROSITE" id="PS51379">
    <property type="entry name" value="4FE4S_FER_2"/>
    <property type="match status" value="3"/>
</dbReference>
<name>A0A7T5VFI1_9BACT</name>
<dbReference type="InterPro" id="IPR017896">
    <property type="entry name" value="4Fe4S_Fe-S-bd"/>
</dbReference>
<dbReference type="PANTHER" id="PTHR43177:SF3">
    <property type="entry name" value="PROTEIN NRFC HOMOLOG"/>
    <property type="match status" value="1"/>
</dbReference>
<keyword evidence="4" id="KW-0411">Iron-sulfur</keyword>
<protein>
    <submittedName>
        <fullName evidence="6">4Fe-4S dicluster domain-containing protein</fullName>
    </submittedName>
</protein>
<feature type="domain" description="4Fe-4S ferredoxin-type" evidence="5">
    <location>
        <begin position="49"/>
        <end position="80"/>
    </location>
</feature>
<dbReference type="GO" id="GO:0051539">
    <property type="term" value="F:4 iron, 4 sulfur cluster binding"/>
    <property type="evidence" value="ECO:0007669"/>
    <property type="project" value="UniProtKB-KW"/>
</dbReference>
<dbReference type="KEGG" id="dog:HP555_14010"/>
<keyword evidence="2" id="KW-0479">Metal-binding</keyword>
<accession>A0A7T5VFI1</accession>
<dbReference type="CDD" id="cd10551">
    <property type="entry name" value="PsrB"/>
    <property type="match status" value="1"/>
</dbReference>
<reference evidence="6 7" key="1">
    <citation type="submission" date="2020-05" db="EMBL/GenBank/DDBJ databases">
        <title>Complete genome of Desulfobulbus oligotrophicus.</title>
        <authorList>
            <person name="Podar M."/>
        </authorList>
    </citation>
    <scope>NUCLEOTIDE SEQUENCE [LARGE SCALE GENOMIC DNA]</scope>
    <source>
        <strain evidence="6 7">Prop6</strain>
    </source>
</reference>
<dbReference type="AlphaFoldDB" id="A0A7T5VFI1"/>
<organism evidence="6 7">
    <name type="scientific">Desulfobulbus oligotrophicus</name>
    <dbReference type="NCBI Taxonomy" id="1909699"/>
    <lineage>
        <taxon>Bacteria</taxon>
        <taxon>Pseudomonadati</taxon>
        <taxon>Thermodesulfobacteriota</taxon>
        <taxon>Desulfobulbia</taxon>
        <taxon>Desulfobulbales</taxon>
        <taxon>Desulfobulbaceae</taxon>
        <taxon>Desulfobulbus</taxon>
    </lineage>
</organism>
<dbReference type="Pfam" id="PF12797">
    <property type="entry name" value="Fer4_2"/>
    <property type="match status" value="1"/>
</dbReference>
<dbReference type="RefSeq" id="WP_199263186.1">
    <property type="nucleotide sequence ID" value="NZ_CP054140.1"/>
</dbReference>
<dbReference type="InterPro" id="IPR050954">
    <property type="entry name" value="ET_IronSulfur_Cluster-Binding"/>
</dbReference>
<dbReference type="SUPFAM" id="SSF54862">
    <property type="entry name" value="4Fe-4S ferredoxins"/>
    <property type="match status" value="1"/>
</dbReference>
<gene>
    <name evidence="6" type="ORF">HP555_14010</name>
</gene>
<keyword evidence="7" id="KW-1185">Reference proteome</keyword>
<evidence type="ECO:0000256" key="1">
    <source>
        <dbReference type="ARBA" id="ARBA00022485"/>
    </source>
</evidence>
<feature type="domain" description="4Fe-4S ferredoxin-type" evidence="5">
    <location>
        <begin position="3"/>
        <end position="32"/>
    </location>
</feature>
<evidence type="ECO:0000256" key="3">
    <source>
        <dbReference type="ARBA" id="ARBA00023004"/>
    </source>
</evidence>
<sequence>MQYGMIIDVDKCVGCHACVIACKAEWEVPTQFDRNWVHRLGPSLTSDGMAATYYPGLCNHCEIPVCVPVCPADPVNVTFKDAKTGKTVTMEISATWKDPFNGTVQVDRERCIGCGACAEACPYDARFIDESLKDDTSLGKVDKCTYCMPRVAEGLEPACVQTCLARARIFGDLDDPNSEVSQYVKKGAVGLTSKAVQIGPHGLYYASKKGDMELLMQAAPQEMPKVSLRRSMLTRLTVAAQTHMKEIGLLGLAGGLLVQSVQDDDKE</sequence>
<dbReference type="Pfam" id="PF13247">
    <property type="entry name" value="Fer4_11"/>
    <property type="match status" value="1"/>
</dbReference>
<dbReference type="GO" id="GO:0046872">
    <property type="term" value="F:metal ion binding"/>
    <property type="evidence" value="ECO:0007669"/>
    <property type="project" value="UniProtKB-KW"/>
</dbReference>
<evidence type="ECO:0000256" key="4">
    <source>
        <dbReference type="ARBA" id="ARBA00023014"/>
    </source>
</evidence>
<keyword evidence="3" id="KW-0408">Iron</keyword>
<keyword evidence="1" id="KW-0004">4Fe-4S</keyword>
<evidence type="ECO:0000256" key="2">
    <source>
        <dbReference type="ARBA" id="ARBA00022723"/>
    </source>
</evidence>
<dbReference type="Gene3D" id="3.30.70.20">
    <property type="match status" value="2"/>
</dbReference>
<evidence type="ECO:0000259" key="5">
    <source>
        <dbReference type="PROSITE" id="PS51379"/>
    </source>
</evidence>
<proteinExistence type="predicted"/>
<feature type="domain" description="4Fe-4S ferredoxin-type" evidence="5">
    <location>
        <begin position="102"/>
        <end position="131"/>
    </location>
</feature>
<evidence type="ECO:0000313" key="6">
    <source>
        <dbReference type="EMBL" id="QQG66896.1"/>
    </source>
</evidence>
<dbReference type="Proteomes" id="UP000596092">
    <property type="component" value="Chromosome"/>
</dbReference>
<dbReference type="InterPro" id="IPR017900">
    <property type="entry name" value="4Fe4S_Fe_S_CS"/>
</dbReference>